<feature type="chain" id="PRO_5043408109" evidence="2">
    <location>
        <begin position="25"/>
        <end position="180"/>
    </location>
</feature>
<dbReference type="EMBL" id="JACGWM010000009">
    <property type="protein sequence ID" value="KAL0351765.1"/>
    <property type="molecule type" value="Genomic_DNA"/>
</dbReference>
<reference evidence="3" key="2">
    <citation type="journal article" date="2024" name="Plant">
        <title>Genomic evolution and insights into agronomic trait innovations of Sesamum species.</title>
        <authorList>
            <person name="Miao H."/>
            <person name="Wang L."/>
            <person name="Qu L."/>
            <person name="Liu H."/>
            <person name="Sun Y."/>
            <person name="Le M."/>
            <person name="Wang Q."/>
            <person name="Wei S."/>
            <person name="Zheng Y."/>
            <person name="Lin W."/>
            <person name="Duan Y."/>
            <person name="Cao H."/>
            <person name="Xiong S."/>
            <person name="Wang X."/>
            <person name="Wei L."/>
            <person name="Li C."/>
            <person name="Ma Q."/>
            <person name="Ju M."/>
            <person name="Zhao R."/>
            <person name="Li G."/>
            <person name="Mu C."/>
            <person name="Tian Q."/>
            <person name="Mei H."/>
            <person name="Zhang T."/>
            <person name="Gao T."/>
            <person name="Zhang H."/>
        </authorList>
    </citation>
    <scope>NUCLEOTIDE SEQUENCE</scope>
    <source>
        <strain evidence="3">KEN8</strain>
    </source>
</reference>
<comment type="caution">
    <text evidence="3">The sequence shown here is derived from an EMBL/GenBank/DDBJ whole genome shotgun (WGS) entry which is preliminary data.</text>
</comment>
<evidence type="ECO:0000256" key="1">
    <source>
        <dbReference type="ARBA" id="ARBA00010582"/>
    </source>
</evidence>
<dbReference type="PANTHER" id="PTHR23201:SF12">
    <property type="entry name" value="OS05G0432200 PROTEIN"/>
    <property type="match status" value="1"/>
</dbReference>
<accession>A0AAW2P6M3</accession>
<keyword evidence="2" id="KW-0732">Signal</keyword>
<name>A0AAW2P6M3_9LAMI</name>
<evidence type="ECO:0000313" key="3">
    <source>
        <dbReference type="EMBL" id="KAL0351765.1"/>
    </source>
</evidence>
<organism evidence="3">
    <name type="scientific">Sesamum calycinum</name>
    <dbReference type="NCBI Taxonomy" id="2727403"/>
    <lineage>
        <taxon>Eukaryota</taxon>
        <taxon>Viridiplantae</taxon>
        <taxon>Streptophyta</taxon>
        <taxon>Embryophyta</taxon>
        <taxon>Tracheophyta</taxon>
        <taxon>Spermatophyta</taxon>
        <taxon>Magnoliopsida</taxon>
        <taxon>eudicotyledons</taxon>
        <taxon>Gunneridae</taxon>
        <taxon>Pentapetalae</taxon>
        <taxon>asterids</taxon>
        <taxon>lamiids</taxon>
        <taxon>Lamiales</taxon>
        <taxon>Pedaliaceae</taxon>
        <taxon>Sesamum</taxon>
    </lineage>
</organism>
<dbReference type="AlphaFoldDB" id="A0AAW2P6M3"/>
<dbReference type="PANTHER" id="PTHR23201">
    <property type="entry name" value="EXTENSIN, PROLINE-RICH PROTEIN"/>
    <property type="match status" value="1"/>
</dbReference>
<sequence>MAISKVSIAFMFIFLALVVHFVAGEQEVLIRAVNRTPLLKIDCGAACARRCRLSSRPRLCRRACGTCCARCDCVPPEMPISNSSAACLISAFLFLSLIQAHEKAINTDGMGQYSFADTKIDCGKECTRRCQQSSRPNLCLRACGTCCARCNCVPPGTAGNEDVCPCYANMTTHGGRKKCP</sequence>
<gene>
    <name evidence="3" type="ORF">Scaly_1565200</name>
</gene>
<feature type="signal peptide" evidence="2">
    <location>
        <begin position="1"/>
        <end position="24"/>
    </location>
</feature>
<reference evidence="3" key="1">
    <citation type="submission" date="2020-06" db="EMBL/GenBank/DDBJ databases">
        <authorList>
            <person name="Li T."/>
            <person name="Hu X."/>
            <person name="Zhang T."/>
            <person name="Song X."/>
            <person name="Zhang H."/>
            <person name="Dai N."/>
            <person name="Sheng W."/>
            <person name="Hou X."/>
            <person name="Wei L."/>
        </authorList>
    </citation>
    <scope>NUCLEOTIDE SEQUENCE</scope>
    <source>
        <strain evidence="3">KEN8</strain>
        <tissue evidence="3">Leaf</tissue>
    </source>
</reference>
<dbReference type="InterPro" id="IPR003854">
    <property type="entry name" value="GASA"/>
</dbReference>
<dbReference type="Pfam" id="PF02704">
    <property type="entry name" value="GASA"/>
    <property type="match status" value="2"/>
</dbReference>
<comment type="similarity">
    <text evidence="1">Belongs to the GASA family.</text>
</comment>
<evidence type="ECO:0000256" key="2">
    <source>
        <dbReference type="SAM" id="SignalP"/>
    </source>
</evidence>
<protein>
    <submittedName>
        <fullName evidence="3">Snakin-2</fullName>
    </submittedName>
</protein>
<proteinExistence type="inferred from homology"/>